<evidence type="ECO:0000259" key="9">
    <source>
        <dbReference type="Pfam" id="PF02771"/>
    </source>
</evidence>
<dbReference type="Proteomes" id="UP000053411">
    <property type="component" value="Unassembled WGS sequence"/>
</dbReference>
<dbReference type="EMBL" id="KN848080">
    <property type="protein sequence ID" value="KIX95744.1"/>
    <property type="molecule type" value="Genomic_DNA"/>
</dbReference>
<dbReference type="SUPFAM" id="SSF47203">
    <property type="entry name" value="Acyl-CoA dehydrogenase C-terminal domain-like"/>
    <property type="match status" value="1"/>
</dbReference>
<dbReference type="Gene3D" id="1.20.140.10">
    <property type="entry name" value="Butyryl-CoA Dehydrogenase, subunit A, domain 3"/>
    <property type="match status" value="1"/>
</dbReference>
<evidence type="ECO:0000256" key="2">
    <source>
        <dbReference type="ARBA" id="ARBA00009347"/>
    </source>
</evidence>
<dbReference type="GO" id="GO:0003995">
    <property type="term" value="F:acyl-CoA dehydrogenase activity"/>
    <property type="evidence" value="ECO:0007669"/>
    <property type="project" value="TreeGrafter"/>
</dbReference>
<name>A0A0D2JYT7_9EURO</name>
<evidence type="ECO:0000256" key="5">
    <source>
        <dbReference type="ARBA" id="ARBA00023002"/>
    </source>
</evidence>
<dbReference type="PANTHER" id="PTHR48083">
    <property type="entry name" value="MEDIUM-CHAIN SPECIFIC ACYL-COA DEHYDROGENASE, MITOCHONDRIAL-RELATED"/>
    <property type="match status" value="1"/>
</dbReference>
<evidence type="ECO:0000256" key="3">
    <source>
        <dbReference type="ARBA" id="ARBA00022630"/>
    </source>
</evidence>
<dbReference type="SUPFAM" id="SSF56645">
    <property type="entry name" value="Acyl-CoA dehydrogenase NM domain-like"/>
    <property type="match status" value="1"/>
</dbReference>
<dbReference type="GO" id="GO:0033539">
    <property type="term" value="P:fatty acid beta-oxidation using acyl-CoA dehydrogenase"/>
    <property type="evidence" value="ECO:0007669"/>
    <property type="project" value="TreeGrafter"/>
</dbReference>
<evidence type="ECO:0000259" key="8">
    <source>
        <dbReference type="Pfam" id="PF02770"/>
    </source>
</evidence>
<dbReference type="Gene3D" id="1.10.540.10">
    <property type="entry name" value="Acyl-CoA dehydrogenase/oxidase, N-terminal domain"/>
    <property type="match status" value="1"/>
</dbReference>
<keyword evidence="11" id="KW-1185">Reference proteome</keyword>
<gene>
    <name evidence="10" type="ORF">Z520_08452</name>
</gene>
<comment type="cofactor">
    <cofactor evidence="1 6">
        <name>FAD</name>
        <dbReference type="ChEBI" id="CHEBI:57692"/>
    </cofactor>
</comment>
<dbReference type="GO" id="GO:0005737">
    <property type="term" value="C:cytoplasm"/>
    <property type="evidence" value="ECO:0007669"/>
    <property type="project" value="TreeGrafter"/>
</dbReference>
<dbReference type="InterPro" id="IPR037069">
    <property type="entry name" value="AcylCoA_DH/ox_N_sf"/>
</dbReference>
<dbReference type="GO" id="GO:0050660">
    <property type="term" value="F:flavin adenine dinucleotide binding"/>
    <property type="evidence" value="ECO:0007669"/>
    <property type="project" value="InterPro"/>
</dbReference>
<dbReference type="PANTHER" id="PTHR48083:SF28">
    <property type="entry name" value="ACYL-COA DEHYDROGENASE FAMILY PROTEIN (AFU_ORTHOLOGUE AFUA_6G10880)-RELATED"/>
    <property type="match status" value="1"/>
</dbReference>
<feature type="domain" description="Acyl-CoA dehydrogenase/oxidase N-terminal" evidence="9">
    <location>
        <begin position="33"/>
        <end position="154"/>
    </location>
</feature>
<evidence type="ECO:0000256" key="6">
    <source>
        <dbReference type="RuleBase" id="RU362125"/>
    </source>
</evidence>
<dbReference type="InterPro" id="IPR050741">
    <property type="entry name" value="Acyl-CoA_dehydrogenase"/>
</dbReference>
<keyword evidence="5 6" id="KW-0560">Oxidoreductase</keyword>
<keyword evidence="4 6" id="KW-0274">FAD</keyword>
<dbReference type="InterPro" id="IPR006091">
    <property type="entry name" value="Acyl-CoA_Oxase/DH_mid-dom"/>
</dbReference>
<dbReference type="GeneID" id="27714198"/>
<comment type="similarity">
    <text evidence="2 6">Belongs to the acyl-CoA dehydrogenase family.</text>
</comment>
<dbReference type="STRING" id="1442371.A0A0D2JYT7"/>
<keyword evidence="3 6" id="KW-0285">Flavoprotein</keyword>
<dbReference type="InterPro" id="IPR046373">
    <property type="entry name" value="Acyl-CoA_Oxase/DH_mid-dom_sf"/>
</dbReference>
<dbReference type="VEuPathDB" id="FungiDB:Z520_08452"/>
<dbReference type="Gene3D" id="2.40.110.10">
    <property type="entry name" value="Butyryl-CoA Dehydrogenase, subunit A, domain 2"/>
    <property type="match status" value="1"/>
</dbReference>
<dbReference type="InterPro" id="IPR009100">
    <property type="entry name" value="AcylCoA_DH/oxidase_NM_dom_sf"/>
</dbReference>
<feature type="domain" description="Acyl-CoA oxidase/dehydrogenase middle" evidence="8">
    <location>
        <begin position="159"/>
        <end position="255"/>
    </location>
</feature>
<accession>A0A0D2JYT7</accession>
<feature type="domain" description="Acyl-CoA dehydrogenase/oxidase C-terminal" evidence="7">
    <location>
        <begin position="268"/>
        <end position="420"/>
    </location>
</feature>
<dbReference type="AlphaFoldDB" id="A0A0D2JYT7"/>
<dbReference type="Pfam" id="PF02770">
    <property type="entry name" value="Acyl-CoA_dh_M"/>
    <property type="match status" value="1"/>
</dbReference>
<dbReference type="InterPro" id="IPR036250">
    <property type="entry name" value="AcylCo_DH-like_C"/>
</dbReference>
<protein>
    <recommendedName>
        <fullName evidence="12">Acyl-CoA dehydrogenase</fullName>
    </recommendedName>
</protein>
<dbReference type="Pfam" id="PF02771">
    <property type="entry name" value="Acyl-CoA_dh_N"/>
    <property type="match status" value="1"/>
</dbReference>
<dbReference type="InterPro" id="IPR009075">
    <property type="entry name" value="AcylCo_DH/oxidase_C"/>
</dbReference>
<evidence type="ECO:0000259" key="7">
    <source>
        <dbReference type="Pfam" id="PF00441"/>
    </source>
</evidence>
<sequence>MSQPQETGTKAGAVAPWSEPAWWTARASPYYNESHRRLRQFVRNYVETHVSPNALEWEEKGEAPREEQLRWVASGIPFHEIPYEYRPSNVPDPAGIRLGDFDVFHDMIIRDETSRVEGGVFSSLGGGSVIGFPPILAHGTEEQKRKWLPGLFSYETSFCLGITEPSGGSDVGNIQTTAVKTEDGRFYVVNGFKKWITGAPWATHMTTAVRTGPPGSGMGGVSVLVIPMSSAGLTIRRIPNSGMKAGGASFVTLDEVKVPAENLIGTEGNGFKIIMHNFNHERFIMAIGCNRHARTCLSEAFDYAHTRQTFGKPLISHQIIRHKIVTLARHIESHWAWLEQIAYNVQSQPLGWQSPDIGGQLALAKVQGGRILELANREAQQVFGGAGYQRGGLGARVEQISRDLRMMVVGGGSEEILQDLAFRQETAIAKKNGWKL</sequence>
<evidence type="ECO:0000313" key="11">
    <source>
        <dbReference type="Proteomes" id="UP000053411"/>
    </source>
</evidence>
<proteinExistence type="inferred from homology"/>
<dbReference type="InterPro" id="IPR013786">
    <property type="entry name" value="AcylCoA_DH/ox_N"/>
</dbReference>
<dbReference type="RefSeq" id="XP_016629867.1">
    <property type="nucleotide sequence ID" value="XM_016778948.1"/>
</dbReference>
<dbReference type="OrthoDB" id="10254877at2759"/>
<dbReference type="Pfam" id="PF00441">
    <property type="entry name" value="Acyl-CoA_dh_1"/>
    <property type="match status" value="1"/>
</dbReference>
<evidence type="ECO:0000256" key="1">
    <source>
        <dbReference type="ARBA" id="ARBA00001974"/>
    </source>
</evidence>
<evidence type="ECO:0008006" key="12">
    <source>
        <dbReference type="Google" id="ProtNLM"/>
    </source>
</evidence>
<organism evidence="10 11">
    <name type="scientific">Fonsecaea multimorphosa CBS 102226</name>
    <dbReference type="NCBI Taxonomy" id="1442371"/>
    <lineage>
        <taxon>Eukaryota</taxon>
        <taxon>Fungi</taxon>
        <taxon>Dikarya</taxon>
        <taxon>Ascomycota</taxon>
        <taxon>Pezizomycotina</taxon>
        <taxon>Eurotiomycetes</taxon>
        <taxon>Chaetothyriomycetidae</taxon>
        <taxon>Chaetothyriales</taxon>
        <taxon>Herpotrichiellaceae</taxon>
        <taxon>Fonsecaea</taxon>
    </lineage>
</organism>
<evidence type="ECO:0000256" key="4">
    <source>
        <dbReference type="ARBA" id="ARBA00022827"/>
    </source>
</evidence>
<reference evidence="10 11" key="1">
    <citation type="submission" date="2015-01" db="EMBL/GenBank/DDBJ databases">
        <title>The Genome Sequence of Fonsecaea multimorphosa CBS 102226.</title>
        <authorList>
            <consortium name="The Broad Institute Genomics Platform"/>
            <person name="Cuomo C."/>
            <person name="de Hoog S."/>
            <person name="Gorbushina A."/>
            <person name="Stielow B."/>
            <person name="Teixiera M."/>
            <person name="Abouelleil A."/>
            <person name="Chapman S.B."/>
            <person name="Priest M."/>
            <person name="Young S.K."/>
            <person name="Wortman J."/>
            <person name="Nusbaum C."/>
            <person name="Birren B."/>
        </authorList>
    </citation>
    <scope>NUCLEOTIDE SEQUENCE [LARGE SCALE GENOMIC DNA]</scope>
    <source>
        <strain evidence="10 11">CBS 102226</strain>
    </source>
</reference>
<evidence type="ECO:0000313" key="10">
    <source>
        <dbReference type="EMBL" id="KIX95744.1"/>
    </source>
</evidence>